<dbReference type="EMBL" id="FMPG01000010">
    <property type="protein sequence ID" value="SCT22419.1"/>
    <property type="molecule type" value="Genomic_DNA"/>
</dbReference>
<reference evidence="2 4" key="2">
    <citation type="submission" date="2016-09" db="EMBL/GenBank/DDBJ databases">
        <authorList>
            <consortium name="Pathogen Informatics"/>
        </authorList>
    </citation>
    <scope>NUCLEOTIDE SEQUENCE [LARGE SCALE GENOMIC DNA]</scope>
    <source>
        <strain evidence="2 4">82B</strain>
    </source>
</reference>
<dbReference type="Pfam" id="PF04229">
    <property type="entry name" value="GrpB"/>
    <property type="match status" value="1"/>
</dbReference>
<evidence type="ECO:0000313" key="3">
    <source>
        <dbReference type="Proteomes" id="UP000095412"/>
    </source>
</evidence>
<sequence>MKIEVQIYQHEWPKLFEKEANNICAILGKEIMAIHHIGSTSVPGLKAKPVIDILPVVKDVHVIDQYNEAMADLGYKSLGENGIKGRRFFKKGENPRTHHVHIFQKDAQHEIVRHLAVRDYLKAHVNTARDYGVLKESLAQKFPNDIEGYCDGKDAYVRQLERNALEWCIQNEEIDYIS</sequence>
<dbReference type="AlphaFoldDB" id="A0A1D4MPZ3"/>
<accession>A0A1D4MPZ3</accession>
<keyword evidence="2" id="KW-0418">Kinase</keyword>
<gene>
    <name evidence="2" type="ORF">SAMEA2297795_02022</name>
    <name evidence="1" type="ORF">SAMEA2297796_01543</name>
</gene>
<dbReference type="Proteomes" id="UP000095768">
    <property type="component" value="Unassembled WGS sequence"/>
</dbReference>
<proteinExistence type="predicted"/>
<dbReference type="Gene3D" id="3.30.460.10">
    <property type="entry name" value="Beta Polymerase, domain 2"/>
    <property type="match status" value="1"/>
</dbReference>
<dbReference type="GO" id="GO:0016301">
    <property type="term" value="F:kinase activity"/>
    <property type="evidence" value="ECO:0007669"/>
    <property type="project" value="UniProtKB-KW"/>
</dbReference>
<protein>
    <submittedName>
        <fullName evidence="2">Dephospho-CoA kinase/protein folding accessory domain-containing protein</fullName>
    </submittedName>
</protein>
<dbReference type="PANTHER" id="PTHR34822">
    <property type="entry name" value="GRPB DOMAIN PROTEIN (AFU_ORTHOLOGUE AFUA_1G01530)"/>
    <property type="match status" value="1"/>
</dbReference>
<dbReference type="InterPro" id="IPR007344">
    <property type="entry name" value="GrpB/CoaE"/>
</dbReference>
<dbReference type="OrthoDB" id="9799092at2"/>
<evidence type="ECO:0000313" key="2">
    <source>
        <dbReference type="EMBL" id="SCT22419.1"/>
    </source>
</evidence>
<dbReference type="PANTHER" id="PTHR34822:SF1">
    <property type="entry name" value="GRPB FAMILY PROTEIN"/>
    <property type="match status" value="1"/>
</dbReference>
<keyword evidence="2" id="KW-0808">Transferase</keyword>
<organism evidence="2 4">
    <name type="scientific">Staphylococcus caeli</name>
    <dbReference type="NCBI Taxonomy" id="2201815"/>
    <lineage>
        <taxon>Bacteria</taxon>
        <taxon>Bacillati</taxon>
        <taxon>Bacillota</taxon>
        <taxon>Bacilli</taxon>
        <taxon>Bacillales</taxon>
        <taxon>Staphylococcaceae</taxon>
        <taxon>Staphylococcus</taxon>
    </lineage>
</organism>
<reference evidence="1 3" key="1">
    <citation type="submission" date="2016-09" db="EMBL/GenBank/DDBJ databases">
        <authorList>
            <consortium name="Pathogen Informatics"/>
            <person name="Sun Q."/>
            <person name="Inoue M."/>
        </authorList>
    </citation>
    <scope>NUCLEOTIDE SEQUENCE [LARGE SCALE GENOMIC DNA]</scope>
    <source>
        <strain evidence="1 3">82C</strain>
    </source>
</reference>
<dbReference type="EMBL" id="FMPI01000010">
    <property type="protein sequence ID" value="SCT00534.1"/>
    <property type="molecule type" value="Genomic_DNA"/>
</dbReference>
<dbReference type="SUPFAM" id="SSF81301">
    <property type="entry name" value="Nucleotidyltransferase"/>
    <property type="match status" value="1"/>
</dbReference>
<evidence type="ECO:0000313" key="1">
    <source>
        <dbReference type="EMBL" id="SCT00534.1"/>
    </source>
</evidence>
<evidence type="ECO:0000313" key="4">
    <source>
        <dbReference type="Proteomes" id="UP000095768"/>
    </source>
</evidence>
<keyword evidence="3" id="KW-1185">Reference proteome</keyword>
<dbReference type="Proteomes" id="UP000095412">
    <property type="component" value="Unassembled WGS sequence"/>
</dbReference>
<name>A0A1D4MPZ3_9STAP</name>
<dbReference type="InterPro" id="IPR043519">
    <property type="entry name" value="NT_sf"/>
</dbReference>